<keyword evidence="4 5" id="KW-0413">Isomerase</keyword>
<evidence type="ECO:0000313" key="7">
    <source>
        <dbReference type="EMBL" id="MBM7693064.1"/>
    </source>
</evidence>
<proteinExistence type="inferred from homology"/>
<dbReference type="SFLD" id="SFLDG00180">
    <property type="entry name" value="muconate_cycloisomerase"/>
    <property type="match status" value="1"/>
</dbReference>
<dbReference type="InterPro" id="IPR013341">
    <property type="entry name" value="Mandelate_racemase_N_dom"/>
</dbReference>
<dbReference type="EMBL" id="JAFBFI010000010">
    <property type="protein sequence ID" value="MBM7693064.1"/>
    <property type="molecule type" value="Genomic_DNA"/>
</dbReference>
<keyword evidence="2 5" id="KW-0479">Metal-binding</keyword>
<keyword evidence="3 5" id="KW-0460">Magnesium</keyword>
<gene>
    <name evidence="7" type="ORF">JOC77_002503</name>
</gene>
<dbReference type="Pfam" id="PF02746">
    <property type="entry name" value="MR_MLE_N"/>
    <property type="match status" value="1"/>
</dbReference>
<sequence length="359" mass="39024">MKIKQIETFRAAVPLVKPFKTALRTVEVAHAIIVKITCDNGIEGFGEAPPTLVITGDSLESIESSINLIFKPYLFNKNLLNYEAVFQGMHGILIGNPSAKAAVDMALYDCLSKHSGVPLYQYLGGYKSEIETDYTVSVNSPEEMGEDAGKYAAQGFNILKVKVGKDASIDLERIKEIRKTVGTGIKIRLDANQGWSPKEAVSIIRKMEDAGLDIELVEQPVAAADILGLKFVTDSVDTLIMADESIFTPKQAFEVLRTRSADLINIKLMKAGGIYQAEKINALAEICGVECMVGSMIETRLGITAAAHFAASKKNITRFDFDAPLMLAEDIVEGGIQYTGRKITFAQAPGLGITNVLRN</sequence>
<reference evidence="7 8" key="1">
    <citation type="submission" date="2021-01" db="EMBL/GenBank/DDBJ databases">
        <title>Genomic Encyclopedia of Type Strains, Phase IV (KMG-IV): sequencing the most valuable type-strain genomes for metagenomic binning, comparative biology and taxonomic classification.</title>
        <authorList>
            <person name="Goeker M."/>
        </authorList>
    </citation>
    <scope>NUCLEOTIDE SEQUENCE [LARGE SCALE GENOMIC DNA]</scope>
    <source>
        <strain evidence="7 8">DSM 105482</strain>
    </source>
</reference>
<accession>A0ABS2QK37</accession>
<dbReference type="InterPro" id="IPR036849">
    <property type="entry name" value="Enolase-like_C_sf"/>
</dbReference>
<keyword evidence="8" id="KW-1185">Reference proteome</keyword>
<dbReference type="PANTHER" id="PTHR48073">
    <property type="entry name" value="O-SUCCINYLBENZOATE SYNTHASE-RELATED"/>
    <property type="match status" value="1"/>
</dbReference>
<dbReference type="RefSeq" id="WP_204543591.1">
    <property type="nucleotide sequence ID" value="NZ_JAFBFI010000010.1"/>
</dbReference>
<comment type="caution">
    <text evidence="7">The sequence shown here is derived from an EMBL/GenBank/DDBJ whole genome shotgun (WGS) entry which is preliminary data.</text>
</comment>
<dbReference type="InterPro" id="IPR029065">
    <property type="entry name" value="Enolase_C-like"/>
</dbReference>
<dbReference type="InterPro" id="IPR029017">
    <property type="entry name" value="Enolase-like_N"/>
</dbReference>
<dbReference type="SFLD" id="SFLDF00009">
    <property type="entry name" value="o-succinylbenzoate_synthase"/>
    <property type="match status" value="1"/>
</dbReference>
<dbReference type="InterPro" id="IPR034603">
    <property type="entry name" value="Dipeptide_epimerase"/>
</dbReference>
<dbReference type="InterPro" id="IPR013342">
    <property type="entry name" value="Mandelate_racemase_C"/>
</dbReference>
<feature type="domain" description="Mandelate racemase/muconate lactonizing enzyme C-terminal" evidence="6">
    <location>
        <begin position="141"/>
        <end position="239"/>
    </location>
</feature>
<dbReference type="Gene3D" id="3.30.390.10">
    <property type="entry name" value="Enolase-like, N-terminal domain"/>
    <property type="match status" value="1"/>
</dbReference>
<dbReference type="SFLD" id="SFLDS00001">
    <property type="entry name" value="Enolase"/>
    <property type="match status" value="1"/>
</dbReference>
<name>A0ABS2QK37_9BACI</name>
<dbReference type="SUPFAM" id="SSF54826">
    <property type="entry name" value="Enolase N-terminal domain-like"/>
    <property type="match status" value="1"/>
</dbReference>
<evidence type="ECO:0000256" key="4">
    <source>
        <dbReference type="ARBA" id="ARBA00023235"/>
    </source>
</evidence>
<evidence type="ECO:0000259" key="6">
    <source>
        <dbReference type="SMART" id="SM00922"/>
    </source>
</evidence>
<dbReference type="Proteomes" id="UP000823486">
    <property type="component" value="Unassembled WGS sequence"/>
</dbReference>
<evidence type="ECO:0000256" key="2">
    <source>
        <dbReference type="ARBA" id="ARBA00022723"/>
    </source>
</evidence>
<dbReference type="CDD" id="cd03319">
    <property type="entry name" value="L-Ala-DL-Glu_epimerase"/>
    <property type="match status" value="1"/>
</dbReference>
<dbReference type="SMART" id="SM00922">
    <property type="entry name" value="MR_MLE"/>
    <property type="match status" value="1"/>
</dbReference>
<comment type="similarity">
    <text evidence="1 5">Belongs to the mandelate racemase/muconate lactonizing enzyme family.</text>
</comment>
<dbReference type="EC" id="5.1.1.-" evidence="5"/>
<evidence type="ECO:0000313" key="8">
    <source>
        <dbReference type="Proteomes" id="UP000823486"/>
    </source>
</evidence>
<dbReference type="Pfam" id="PF13378">
    <property type="entry name" value="MR_MLE_C"/>
    <property type="match status" value="1"/>
</dbReference>
<evidence type="ECO:0000256" key="3">
    <source>
        <dbReference type="ARBA" id="ARBA00022842"/>
    </source>
</evidence>
<organism evidence="7 8">
    <name type="scientific">Peribacillus deserti</name>
    <dbReference type="NCBI Taxonomy" id="673318"/>
    <lineage>
        <taxon>Bacteria</taxon>
        <taxon>Bacillati</taxon>
        <taxon>Bacillota</taxon>
        <taxon>Bacilli</taxon>
        <taxon>Bacillales</taxon>
        <taxon>Bacillaceae</taxon>
        <taxon>Peribacillus</taxon>
    </lineage>
</organism>
<dbReference type="PANTHER" id="PTHR48073:SF2">
    <property type="entry name" value="O-SUCCINYLBENZOATE SYNTHASE"/>
    <property type="match status" value="1"/>
</dbReference>
<evidence type="ECO:0000256" key="1">
    <source>
        <dbReference type="ARBA" id="ARBA00008031"/>
    </source>
</evidence>
<comment type="cofactor">
    <cofactor evidence="5">
        <name>Mg(2+)</name>
        <dbReference type="ChEBI" id="CHEBI:18420"/>
    </cofactor>
    <text evidence="5">Binds 1 Mg(2+) ion per subunit.</text>
</comment>
<dbReference type="Gene3D" id="3.20.20.120">
    <property type="entry name" value="Enolase-like C-terminal domain"/>
    <property type="match status" value="1"/>
</dbReference>
<dbReference type="SUPFAM" id="SSF51604">
    <property type="entry name" value="Enolase C-terminal domain-like"/>
    <property type="match status" value="1"/>
</dbReference>
<protein>
    <recommendedName>
        <fullName evidence="5">Dipeptide epimerase</fullName>
        <ecNumber evidence="5">5.1.1.-</ecNumber>
    </recommendedName>
</protein>
<evidence type="ECO:0000256" key="5">
    <source>
        <dbReference type="RuleBase" id="RU366006"/>
    </source>
</evidence>